<dbReference type="Pfam" id="PF00249">
    <property type="entry name" value="Myb_DNA-binding"/>
    <property type="match status" value="2"/>
</dbReference>
<keyword evidence="2" id="KW-0677">Repeat</keyword>
<dbReference type="FunFam" id="1.10.10.60:FF:000015">
    <property type="entry name" value="Transcription factor RAX3"/>
    <property type="match status" value="1"/>
</dbReference>
<evidence type="ECO:0000313" key="10">
    <source>
        <dbReference type="Proteomes" id="UP001346149"/>
    </source>
</evidence>
<evidence type="ECO:0000256" key="5">
    <source>
        <dbReference type="ARBA" id="ARBA00023163"/>
    </source>
</evidence>
<keyword evidence="3" id="KW-0805">Transcription regulation</keyword>
<accession>A0AAN7LNF1</accession>
<name>A0AAN7LNF1_TRANT</name>
<dbReference type="SUPFAM" id="SSF46689">
    <property type="entry name" value="Homeodomain-like"/>
    <property type="match status" value="1"/>
</dbReference>
<evidence type="ECO:0000256" key="1">
    <source>
        <dbReference type="ARBA" id="ARBA00004123"/>
    </source>
</evidence>
<reference evidence="9 10" key="1">
    <citation type="journal article" date="2023" name="Hortic Res">
        <title>Pangenome of water caltrop reveals structural variations and asymmetric subgenome divergence after allopolyploidization.</title>
        <authorList>
            <person name="Zhang X."/>
            <person name="Chen Y."/>
            <person name="Wang L."/>
            <person name="Yuan Y."/>
            <person name="Fang M."/>
            <person name="Shi L."/>
            <person name="Lu R."/>
            <person name="Comes H.P."/>
            <person name="Ma Y."/>
            <person name="Chen Y."/>
            <person name="Huang G."/>
            <person name="Zhou Y."/>
            <person name="Zheng Z."/>
            <person name="Qiu Y."/>
        </authorList>
    </citation>
    <scope>NUCLEOTIDE SEQUENCE [LARGE SCALE GENOMIC DNA]</scope>
    <source>
        <strain evidence="9">F231</strain>
    </source>
</reference>
<keyword evidence="5" id="KW-0804">Transcription</keyword>
<proteinExistence type="predicted"/>
<dbReference type="Gene3D" id="1.10.10.60">
    <property type="entry name" value="Homeodomain-like"/>
    <property type="match status" value="2"/>
</dbReference>
<dbReference type="GO" id="GO:0005634">
    <property type="term" value="C:nucleus"/>
    <property type="evidence" value="ECO:0007669"/>
    <property type="project" value="UniProtKB-SubCell"/>
</dbReference>
<dbReference type="PANTHER" id="PTHR48000:SF67">
    <property type="entry name" value="MYB-LIKE DNA-BINDING DOMAIN CONTAINING PROTEIN, EXPRESSED"/>
    <property type="match status" value="1"/>
</dbReference>
<dbReference type="CDD" id="cd00167">
    <property type="entry name" value="SANT"/>
    <property type="match status" value="2"/>
</dbReference>
<evidence type="ECO:0000259" key="7">
    <source>
        <dbReference type="PROSITE" id="PS50090"/>
    </source>
</evidence>
<dbReference type="GO" id="GO:0003677">
    <property type="term" value="F:DNA binding"/>
    <property type="evidence" value="ECO:0007669"/>
    <property type="project" value="UniProtKB-KW"/>
</dbReference>
<evidence type="ECO:0000256" key="6">
    <source>
        <dbReference type="ARBA" id="ARBA00023242"/>
    </source>
</evidence>
<evidence type="ECO:0008006" key="11">
    <source>
        <dbReference type="Google" id="ProtNLM"/>
    </source>
</evidence>
<evidence type="ECO:0000256" key="3">
    <source>
        <dbReference type="ARBA" id="ARBA00023015"/>
    </source>
</evidence>
<dbReference type="PANTHER" id="PTHR48000">
    <property type="entry name" value="OS09G0431300 PROTEIN"/>
    <property type="match status" value="1"/>
</dbReference>
<dbReference type="PROSITE" id="PS50090">
    <property type="entry name" value="MYB_LIKE"/>
    <property type="match status" value="2"/>
</dbReference>
<dbReference type="EMBL" id="JAXQNO010000011">
    <property type="protein sequence ID" value="KAK4789135.1"/>
    <property type="molecule type" value="Genomic_DNA"/>
</dbReference>
<evidence type="ECO:0000259" key="8">
    <source>
        <dbReference type="PROSITE" id="PS51294"/>
    </source>
</evidence>
<keyword evidence="10" id="KW-1185">Reference proteome</keyword>
<dbReference type="PROSITE" id="PS51294">
    <property type="entry name" value="HTH_MYB"/>
    <property type="match status" value="2"/>
</dbReference>
<evidence type="ECO:0000313" key="9">
    <source>
        <dbReference type="EMBL" id="KAK4789135.1"/>
    </source>
</evidence>
<keyword evidence="4" id="KW-0238">DNA-binding</keyword>
<feature type="domain" description="Myb-like" evidence="7">
    <location>
        <begin position="63"/>
        <end position="113"/>
    </location>
</feature>
<dbReference type="AlphaFoldDB" id="A0AAN7LNF1"/>
<dbReference type="SMART" id="SM00717">
    <property type="entry name" value="SANT"/>
    <property type="match status" value="2"/>
</dbReference>
<protein>
    <recommendedName>
        <fullName evidence="11">Transcription factor RAX2</fullName>
    </recommendedName>
</protein>
<gene>
    <name evidence="9" type="ORF">SAY86_020454</name>
</gene>
<feature type="domain" description="HTH myb-type" evidence="8">
    <location>
        <begin position="63"/>
        <end position="117"/>
    </location>
</feature>
<dbReference type="InterPro" id="IPR009057">
    <property type="entry name" value="Homeodomain-like_sf"/>
</dbReference>
<dbReference type="Proteomes" id="UP001346149">
    <property type="component" value="Unassembled WGS sequence"/>
</dbReference>
<dbReference type="InterPro" id="IPR017930">
    <property type="entry name" value="Myb_dom"/>
</dbReference>
<organism evidence="9 10">
    <name type="scientific">Trapa natans</name>
    <name type="common">Water chestnut</name>
    <dbReference type="NCBI Taxonomy" id="22666"/>
    <lineage>
        <taxon>Eukaryota</taxon>
        <taxon>Viridiplantae</taxon>
        <taxon>Streptophyta</taxon>
        <taxon>Embryophyta</taxon>
        <taxon>Tracheophyta</taxon>
        <taxon>Spermatophyta</taxon>
        <taxon>Magnoliopsida</taxon>
        <taxon>eudicotyledons</taxon>
        <taxon>Gunneridae</taxon>
        <taxon>Pentapetalae</taxon>
        <taxon>rosids</taxon>
        <taxon>malvids</taxon>
        <taxon>Myrtales</taxon>
        <taxon>Lythraceae</taxon>
        <taxon>Trapa</taxon>
    </lineage>
</organism>
<comment type="subcellular location">
    <subcellularLocation>
        <location evidence="1">Nucleus</location>
    </subcellularLocation>
</comment>
<sequence>MGRAPCCDKANVKKGPWSPEEDLKLKEYIEKYGTGGNWIALPQKAGLKRCGKSCRLRWLNYLRPNIKHGEFSADEDRIILSLFASIGSRWSIIAAHLPGRTDNDIKNYWNTKLKKKLMGTLIPNQDHRFIIKPSPPSQMLPPPSNMIQQSSSPLLLPNFPSQPLSSSLLYRENLCYQPSCYAPAKSPLLFSGLDFSSPTSSVPTVSLLTNVSYPMSNYASDSILQAAPGDFQYDYSQMMNKQERTHHHKHLQAFMISEESHHSQTIGVWEPEEKCNDGYYGEGHMSSSSSSAIEYDLEEVKRLIINGSGSNNSVNAISSFLSNPLY</sequence>
<comment type="caution">
    <text evidence="9">The sequence shown here is derived from an EMBL/GenBank/DDBJ whole genome shotgun (WGS) entry which is preliminary data.</text>
</comment>
<keyword evidence="6" id="KW-0539">Nucleus</keyword>
<dbReference type="InterPro" id="IPR001005">
    <property type="entry name" value="SANT/Myb"/>
</dbReference>
<evidence type="ECO:0000256" key="2">
    <source>
        <dbReference type="ARBA" id="ARBA00022737"/>
    </source>
</evidence>
<evidence type="ECO:0000256" key="4">
    <source>
        <dbReference type="ARBA" id="ARBA00023125"/>
    </source>
</evidence>
<feature type="domain" description="HTH myb-type" evidence="8">
    <location>
        <begin position="9"/>
        <end position="62"/>
    </location>
</feature>
<feature type="domain" description="Myb-like" evidence="7">
    <location>
        <begin position="9"/>
        <end position="62"/>
    </location>
</feature>